<reference evidence="3" key="1">
    <citation type="submission" date="2023-04" db="EMBL/GenBank/DDBJ databases">
        <title>Complete genome sequence of a phthalic acid esters degrading bacterial strain.</title>
        <authorList>
            <person name="Weng L."/>
            <person name="Jia Y."/>
            <person name="Ren L."/>
        </authorList>
    </citation>
    <scope>NUCLEOTIDE SEQUENCE</scope>
    <source>
        <strain evidence="3">RL-LY01</strain>
    </source>
</reference>
<protein>
    <submittedName>
        <fullName evidence="3">GNAT family N-acetyltransferase</fullName>
    </submittedName>
</protein>
<dbReference type="InterPro" id="IPR016181">
    <property type="entry name" value="Acyl_CoA_acyltransferase"/>
</dbReference>
<dbReference type="Gene3D" id="3.40.630.30">
    <property type="match status" value="1"/>
</dbReference>
<dbReference type="GO" id="GO:0008080">
    <property type="term" value="F:N-acetyltransferase activity"/>
    <property type="evidence" value="ECO:0007669"/>
    <property type="project" value="InterPro"/>
</dbReference>
<proteinExistence type="predicted"/>
<name>A0AAX3T2D0_9ACTN</name>
<dbReference type="PANTHER" id="PTHR13947:SF37">
    <property type="entry name" value="LD18367P"/>
    <property type="match status" value="1"/>
</dbReference>
<evidence type="ECO:0000313" key="3">
    <source>
        <dbReference type="EMBL" id="WFP23127.1"/>
    </source>
</evidence>
<dbReference type="InterPro" id="IPR000182">
    <property type="entry name" value="GNAT_dom"/>
</dbReference>
<accession>A0AAX3T2D0</accession>
<dbReference type="PROSITE" id="PS51186">
    <property type="entry name" value="GNAT"/>
    <property type="match status" value="1"/>
</dbReference>
<dbReference type="PANTHER" id="PTHR13947">
    <property type="entry name" value="GNAT FAMILY N-ACETYLTRANSFERASE"/>
    <property type="match status" value="1"/>
</dbReference>
<feature type="domain" description="N-acetyltransferase" evidence="2">
    <location>
        <begin position="31"/>
        <end position="175"/>
    </location>
</feature>
<dbReference type="EMBL" id="CP121270">
    <property type="protein sequence ID" value="WFP23127.1"/>
    <property type="molecule type" value="Genomic_DNA"/>
</dbReference>
<evidence type="ECO:0000256" key="1">
    <source>
        <dbReference type="ARBA" id="ARBA00022679"/>
    </source>
</evidence>
<dbReference type="RefSeq" id="WP_065631669.1">
    <property type="nucleotide sequence ID" value="NZ_CBDRMI010000025.1"/>
</dbReference>
<organism evidence="3 4">
    <name type="scientific">Gordonia hongkongensis</name>
    <dbReference type="NCBI Taxonomy" id="1701090"/>
    <lineage>
        <taxon>Bacteria</taxon>
        <taxon>Bacillati</taxon>
        <taxon>Actinomycetota</taxon>
        <taxon>Actinomycetes</taxon>
        <taxon>Mycobacteriales</taxon>
        <taxon>Gordoniaceae</taxon>
        <taxon>Gordonia</taxon>
    </lineage>
</organism>
<dbReference type="SUPFAM" id="SSF55729">
    <property type="entry name" value="Acyl-CoA N-acyltransferases (Nat)"/>
    <property type="match status" value="1"/>
</dbReference>
<evidence type="ECO:0000259" key="2">
    <source>
        <dbReference type="PROSITE" id="PS51186"/>
    </source>
</evidence>
<dbReference type="CDD" id="cd04301">
    <property type="entry name" value="NAT_SF"/>
    <property type="match status" value="1"/>
</dbReference>
<sequence length="175" mass="19279">MTQGTAAAWSTPPSGGVVLRPFGKPGDLGWVVQTNGEVYAREFGWDITIETLVADIVAAFARNHDEDTEAGWVAELDGARVGSVFCTRGQDERTAKLRVLVVDPKARGHSLGRRLVGTSVDFARRAGYERMELWTVDSLTSARRVYIDAGFALDTEWSSRLFGKDLVEQTWSQTL</sequence>
<gene>
    <name evidence="3" type="ORF">P9A14_13110</name>
</gene>
<dbReference type="InterPro" id="IPR050769">
    <property type="entry name" value="NAT_camello-type"/>
</dbReference>
<evidence type="ECO:0000313" key="4">
    <source>
        <dbReference type="Proteomes" id="UP001213504"/>
    </source>
</evidence>
<dbReference type="Pfam" id="PF00583">
    <property type="entry name" value="Acetyltransf_1"/>
    <property type="match status" value="1"/>
</dbReference>
<keyword evidence="1" id="KW-0808">Transferase</keyword>
<dbReference type="AlphaFoldDB" id="A0AAX3T2D0"/>
<dbReference type="Proteomes" id="UP001213504">
    <property type="component" value="Chromosome"/>
</dbReference>